<dbReference type="AlphaFoldDB" id="A0AAV4ZQK2"/>
<sequence length="39" mass="3870">MTKLDAKTLKAVTGGNAAPCPPAKAPCAPKGNGDKSKKC</sequence>
<name>A0AAV4ZQK2_9HYPH</name>
<accession>A0AAV4ZQK2</accession>
<dbReference type="EMBL" id="BPQO01000018">
    <property type="protein sequence ID" value="GJD90429.1"/>
    <property type="molecule type" value="Genomic_DNA"/>
</dbReference>
<feature type="region of interest" description="Disordered" evidence="1">
    <location>
        <begin position="13"/>
        <end position="39"/>
    </location>
</feature>
<gene>
    <name evidence="2" type="ORF">BHAOGJBA_3968</name>
</gene>
<evidence type="ECO:0000313" key="3">
    <source>
        <dbReference type="Proteomes" id="UP001055247"/>
    </source>
</evidence>
<evidence type="ECO:0000256" key="1">
    <source>
        <dbReference type="SAM" id="MobiDB-lite"/>
    </source>
</evidence>
<reference evidence="2" key="1">
    <citation type="journal article" date="2016" name="Front. Microbiol.">
        <title>Genome Sequence of the Piezophilic, Mesophilic Sulfate-Reducing Bacterium Desulfovibrio indicus J2T.</title>
        <authorList>
            <person name="Cao J."/>
            <person name="Maignien L."/>
            <person name="Shao Z."/>
            <person name="Alain K."/>
            <person name="Jebbar M."/>
        </authorList>
    </citation>
    <scope>NUCLEOTIDE SEQUENCE</scope>
    <source>
        <strain evidence="2">DSM 16372</strain>
    </source>
</reference>
<protein>
    <submittedName>
        <fullName evidence="2">Uncharacterized protein</fullName>
    </submittedName>
</protein>
<proteinExistence type="predicted"/>
<reference evidence="2" key="2">
    <citation type="submission" date="2021-08" db="EMBL/GenBank/DDBJ databases">
        <authorList>
            <person name="Tani A."/>
            <person name="Ola A."/>
            <person name="Ogura Y."/>
            <person name="Katsura K."/>
            <person name="Hayashi T."/>
        </authorList>
    </citation>
    <scope>NUCLEOTIDE SEQUENCE</scope>
    <source>
        <strain evidence="2">DSM 16372</strain>
    </source>
</reference>
<comment type="caution">
    <text evidence="2">The sequence shown here is derived from an EMBL/GenBank/DDBJ whole genome shotgun (WGS) entry which is preliminary data.</text>
</comment>
<dbReference type="Proteomes" id="UP001055247">
    <property type="component" value="Unassembled WGS sequence"/>
</dbReference>
<evidence type="ECO:0000313" key="2">
    <source>
        <dbReference type="EMBL" id="GJD90429.1"/>
    </source>
</evidence>
<keyword evidence="3" id="KW-1185">Reference proteome</keyword>
<organism evidence="2 3">
    <name type="scientific">Methylobacterium hispanicum</name>
    <dbReference type="NCBI Taxonomy" id="270350"/>
    <lineage>
        <taxon>Bacteria</taxon>
        <taxon>Pseudomonadati</taxon>
        <taxon>Pseudomonadota</taxon>
        <taxon>Alphaproteobacteria</taxon>
        <taxon>Hyphomicrobiales</taxon>
        <taxon>Methylobacteriaceae</taxon>
        <taxon>Methylobacterium</taxon>
    </lineage>
</organism>